<dbReference type="NCBIfam" id="TIGR03528">
    <property type="entry name" value="2_3_DAP_am_ly"/>
    <property type="match status" value="1"/>
</dbReference>
<dbReference type="EC" id="4.3.1.15" evidence="4"/>
<evidence type="ECO:0000256" key="1">
    <source>
        <dbReference type="ARBA" id="ARBA00001933"/>
    </source>
</evidence>
<reference evidence="4" key="1">
    <citation type="journal article" date="2021" name="PeerJ">
        <title>Extensive microbial diversity within the chicken gut microbiome revealed by metagenomics and culture.</title>
        <authorList>
            <person name="Gilroy R."/>
            <person name="Ravi A."/>
            <person name="Getino M."/>
            <person name="Pursley I."/>
            <person name="Horton D.L."/>
            <person name="Alikhan N.F."/>
            <person name="Baker D."/>
            <person name="Gharbi K."/>
            <person name="Hall N."/>
            <person name="Watson M."/>
            <person name="Adriaenssens E.M."/>
            <person name="Foster-Nyarko E."/>
            <person name="Jarju S."/>
            <person name="Secka A."/>
            <person name="Antonio M."/>
            <person name="Oren A."/>
            <person name="Chaudhuri R.R."/>
            <person name="La Ragione R."/>
            <person name="Hildebrand F."/>
            <person name="Pallen M.J."/>
        </authorList>
    </citation>
    <scope>NUCLEOTIDE SEQUENCE</scope>
    <source>
        <strain evidence="4">CHK178-16964</strain>
    </source>
</reference>
<dbReference type="InterPro" id="IPR001926">
    <property type="entry name" value="TrpB-like_PALP"/>
</dbReference>
<keyword evidence="4" id="KW-0456">Lyase</keyword>
<evidence type="ECO:0000259" key="3">
    <source>
        <dbReference type="Pfam" id="PF00291"/>
    </source>
</evidence>
<gene>
    <name evidence="4" type="primary">dpaL</name>
    <name evidence="4" type="ORF">IAA07_06760</name>
</gene>
<proteinExistence type="predicted"/>
<comment type="caution">
    <text evidence="4">The sequence shown here is derived from an EMBL/GenBank/DDBJ whole genome shotgun (WGS) entry which is preliminary data.</text>
</comment>
<dbReference type="GO" id="GO:0008838">
    <property type="term" value="F:diaminopropionate ammonia-lyase activity"/>
    <property type="evidence" value="ECO:0007669"/>
    <property type="project" value="UniProtKB-EC"/>
</dbReference>
<evidence type="ECO:0000313" key="4">
    <source>
        <dbReference type="EMBL" id="HJA71269.1"/>
    </source>
</evidence>
<accession>A0A9D2HIU8</accession>
<sequence length="394" mass="43009">MSARMTAFASDKKKGACDDLFSVKEAEKALAFHSSLNGYKATPLRKLENLARTLGISGLYVKDESCRFGLNAFKGLGGSYALAKVIAEKTGMGIEDVSKVPAGMFTFVTATDGNHGRGVAWAARNLSQKAVVYMPKGSARERLENIRRLGAQAEITELNYDDTVRFAKEQAEKNGWTLVQDTAWEGYETIPSWIMQGYMTMALEAAKQLGDVKPTHIFLQAGVGAMAGAVTGFFSNYYGEKGPKIVIAEPDKADCLFRTASADDGTLHKVEGDLDSIMAGLCCGEVCTVGWEVLKHHADYFFSCSDYVAADGMRVLGNPLEGDETIISGESGAVTSGLVYNLMKDPELEDLRKTIGLEEDSIVLCISTEGDTDQENYRHIVWDGWYRNPKCRKS</sequence>
<dbReference type="SUPFAM" id="SSF53686">
    <property type="entry name" value="Tryptophan synthase beta subunit-like PLP-dependent enzymes"/>
    <property type="match status" value="1"/>
</dbReference>
<dbReference type="CDD" id="cd00640">
    <property type="entry name" value="Trp-synth-beta_II"/>
    <property type="match status" value="1"/>
</dbReference>
<comment type="cofactor">
    <cofactor evidence="1">
        <name>pyridoxal 5'-phosphate</name>
        <dbReference type="ChEBI" id="CHEBI:597326"/>
    </cofactor>
</comment>
<protein>
    <submittedName>
        <fullName evidence="4">Diaminopropionate ammonia-lyase</fullName>
        <ecNumber evidence="4">4.3.1.15</ecNumber>
    </submittedName>
</protein>
<dbReference type="EMBL" id="DWZA01000059">
    <property type="protein sequence ID" value="HJA71269.1"/>
    <property type="molecule type" value="Genomic_DNA"/>
</dbReference>
<dbReference type="GO" id="GO:0030170">
    <property type="term" value="F:pyridoxal phosphate binding"/>
    <property type="evidence" value="ECO:0007669"/>
    <property type="project" value="InterPro"/>
</dbReference>
<dbReference type="GO" id="GO:1901605">
    <property type="term" value="P:alpha-amino acid metabolic process"/>
    <property type="evidence" value="ECO:0007669"/>
    <property type="project" value="UniProtKB-ARBA"/>
</dbReference>
<organism evidence="4 5">
    <name type="scientific">Candidatus Lachnoclostridium stercoravium</name>
    <dbReference type="NCBI Taxonomy" id="2838633"/>
    <lineage>
        <taxon>Bacteria</taxon>
        <taxon>Bacillati</taxon>
        <taxon>Bacillota</taxon>
        <taxon>Clostridia</taxon>
        <taxon>Lachnospirales</taxon>
        <taxon>Lachnospiraceae</taxon>
    </lineage>
</organism>
<keyword evidence="2" id="KW-0663">Pyridoxal phosphate</keyword>
<dbReference type="InterPro" id="IPR010081">
    <property type="entry name" value="DiNH2opropionate_NH3_lyase"/>
</dbReference>
<feature type="domain" description="Tryptophan synthase beta chain-like PALP" evidence="3">
    <location>
        <begin position="38"/>
        <end position="349"/>
    </location>
</feature>
<dbReference type="AlphaFoldDB" id="A0A9D2HIU8"/>
<reference evidence="4" key="2">
    <citation type="submission" date="2021-04" db="EMBL/GenBank/DDBJ databases">
        <authorList>
            <person name="Gilroy R."/>
        </authorList>
    </citation>
    <scope>NUCLEOTIDE SEQUENCE</scope>
    <source>
        <strain evidence="4">CHK178-16964</strain>
    </source>
</reference>
<name>A0A9D2HIU8_9FIRM</name>
<dbReference type="Proteomes" id="UP000823900">
    <property type="component" value="Unassembled WGS sequence"/>
</dbReference>
<dbReference type="InterPro" id="IPR019871">
    <property type="entry name" value="DiNH2propionate_NH3-lyase_sub"/>
</dbReference>
<evidence type="ECO:0000313" key="5">
    <source>
        <dbReference type="Proteomes" id="UP000823900"/>
    </source>
</evidence>
<dbReference type="Pfam" id="PF00291">
    <property type="entry name" value="PALP"/>
    <property type="match status" value="1"/>
</dbReference>
<dbReference type="NCBIfam" id="NF006058">
    <property type="entry name" value="PRK08206.1"/>
    <property type="match status" value="1"/>
</dbReference>
<dbReference type="PANTHER" id="PTHR42937">
    <property type="match status" value="1"/>
</dbReference>
<dbReference type="NCBIfam" id="TIGR01747">
    <property type="entry name" value="diampropi_NH3ly"/>
    <property type="match status" value="1"/>
</dbReference>
<dbReference type="PANTHER" id="PTHR42937:SF1">
    <property type="entry name" value="DIAMINOPROPIONATE AMMONIA-LYASE"/>
    <property type="match status" value="1"/>
</dbReference>
<dbReference type="Gene3D" id="3.40.50.1100">
    <property type="match status" value="3"/>
</dbReference>
<evidence type="ECO:0000256" key="2">
    <source>
        <dbReference type="ARBA" id="ARBA00022898"/>
    </source>
</evidence>
<dbReference type="InterPro" id="IPR036052">
    <property type="entry name" value="TrpB-like_PALP_sf"/>
</dbReference>